<protein>
    <recommendedName>
        <fullName evidence="3">Type VI secretion system baseplate subunit TssF</fullName>
    </recommendedName>
</protein>
<dbReference type="NCBIfam" id="TIGR03359">
    <property type="entry name" value="VI_chp_6"/>
    <property type="match status" value="1"/>
</dbReference>
<evidence type="ECO:0000313" key="1">
    <source>
        <dbReference type="EMBL" id="QDV32770.1"/>
    </source>
</evidence>
<dbReference type="Proteomes" id="UP000317835">
    <property type="component" value="Chromosome"/>
</dbReference>
<evidence type="ECO:0000313" key="2">
    <source>
        <dbReference type="Proteomes" id="UP000317835"/>
    </source>
</evidence>
<dbReference type="AlphaFoldDB" id="A0A518GW01"/>
<dbReference type="Pfam" id="PF05947">
    <property type="entry name" value="T6SS_TssF"/>
    <property type="match status" value="1"/>
</dbReference>
<dbReference type="PANTHER" id="PTHR35370">
    <property type="entry name" value="CYTOPLASMIC PROTEIN-RELATED-RELATED"/>
    <property type="match status" value="1"/>
</dbReference>
<name>A0A518GW01_9BACT</name>
<gene>
    <name evidence="1" type="ORF">ElP_06100</name>
</gene>
<accession>A0A518GW01</accession>
<dbReference type="EMBL" id="CP036426">
    <property type="protein sequence ID" value="QDV32770.1"/>
    <property type="molecule type" value="Genomic_DNA"/>
</dbReference>
<dbReference type="PIRSF" id="PIRSF028304">
    <property type="entry name" value="UCP028304"/>
    <property type="match status" value="1"/>
</dbReference>
<keyword evidence="2" id="KW-1185">Reference proteome</keyword>
<dbReference type="OrthoDB" id="9763676at2"/>
<dbReference type="PANTHER" id="PTHR35370:SF1">
    <property type="entry name" value="TYPE VI SECRETION SYSTEM COMPONENT TSSF1"/>
    <property type="match status" value="1"/>
</dbReference>
<dbReference type="KEGG" id="tpla:ElP_06100"/>
<proteinExistence type="predicted"/>
<organism evidence="1 2">
    <name type="scientific">Tautonia plasticadhaerens</name>
    <dbReference type="NCBI Taxonomy" id="2527974"/>
    <lineage>
        <taxon>Bacteria</taxon>
        <taxon>Pseudomonadati</taxon>
        <taxon>Planctomycetota</taxon>
        <taxon>Planctomycetia</taxon>
        <taxon>Isosphaerales</taxon>
        <taxon>Isosphaeraceae</taxon>
        <taxon>Tautonia</taxon>
    </lineage>
</organism>
<sequence>MDDELLAYYEGELRFLRESGAEFARRYPKVAARLQLDPHGTSDPHVERLLEGCALLTARVRKKLDDEYPEITAGLLEVLYPHLLRPTPPMTIVQFLPGPDPAGVAGGYEVVAGTGLISPPVENSPVRFRTAYPVTLWPIEVAEAKLLTGRVDDPARPPRATGLLRLTLRGAGGRPIPGGIDRLRFFLDGDTAPVLGIYELLSTCVVKVVARIRDPSGGATDVPLPDDALRAVGFGPDEGMIPYSRRSFPGYRLLQEFFAFPAKFHFVDVIGLDRLGGLGPSTSVEILLFLERVPAGLPDVEKENFKLGCAPAVNLYTLTAEPITLDQAHHEYRLIPDVHRQGTTEVYSVDSVRLAASYLHEAVPVPPFHESRDPDPESPWRRTSWYAVRRPSPRRGDLGTEVSLVFVQPDFEPSREGEGVVTAQVTCTDRDLADRLPFGGDRGDLEMEAPGPIGRIRCLRKPTPTRRPRLGGDLHWRLISTLSLNHLSLVDSAEGIEALRSVLTLHDPADSAVSRQQIAGIVGLSSRRVAGRVPGVGPGGAVCLGQEVTVEFDETHFVGSGALLLASVLERFLGSYATLNSFTRLVARTRQREGILKRWPPRAGDRTLL</sequence>
<dbReference type="RefSeq" id="WP_145267106.1">
    <property type="nucleotide sequence ID" value="NZ_CP036426.1"/>
</dbReference>
<dbReference type="InterPro" id="IPR010272">
    <property type="entry name" value="T6SS_TssF"/>
</dbReference>
<evidence type="ECO:0008006" key="3">
    <source>
        <dbReference type="Google" id="ProtNLM"/>
    </source>
</evidence>
<reference evidence="1 2" key="1">
    <citation type="submission" date="2019-02" db="EMBL/GenBank/DDBJ databases">
        <title>Deep-cultivation of Planctomycetes and their phenomic and genomic characterization uncovers novel biology.</title>
        <authorList>
            <person name="Wiegand S."/>
            <person name="Jogler M."/>
            <person name="Boedeker C."/>
            <person name="Pinto D."/>
            <person name="Vollmers J."/>
            <person name="Rivas-Marin E."/>
            <person name="Kohn T."/>
            <person name="Peeters S.H."/>
            <person name="Heuer A."/>
            <person name="Rast P."/>
            <person name="Oberbeckmann S."/>
            <person name="Bunk B."/>
            <person name="Jeske O."/>
            <person name="Meyerdierks A."/>
            <person name="Storesund J.E."/>
            <person name="Kallscheuer N."/>
            <person name="Luecker S."/>
            <person name="Lage O.M."/>
            <person name="Pohl T."/>
            <person name="Merkel B.J."/>
            <person name="Hornburger P."/>
            <person name="Mueller R.-W."/>
            <person name="Bruemmer F."/>
            <person name="Labrenz M."/>
            <person name="Spormann A.M."/>
            <person name="Op den Camp H."/>
            <person name="Overmann J."/>
            <person name="Amann R."/>
            <person name="Jetten M.S.M."/>
            <person name="Mascher T."/>
            <person name="Medema M.H."/>
            <person name="Devos D.P."/>
            <person name="Kaster A.-K."/>
            <person name="Ovreas L."/>
            <person name="Rohde M."/>
            <person name="Galperin M.Y."/>
            <person name="Jogler C."/>
        </authorList>
    </citation>
    <scope>NUCLEOTIDE SEQUENCE [LARGE SCALE GENOMIC DNA]</scope>
    <source>
        <strain evidence="1 2">ElP</strain>
    </source>
</reference>